<keyword evidence="4 13" id="KW-0560">Oxidoreductase</keyword>
<evidence type="ECO:0000313" key="20">
    <source>
        <dbReference type="EMBL" id="QAT17104.1"/>
    </source>
</evidence>
<evidence type="ECO:0000256" key="2">
    <source>
        <dbReference type="ARBA" id="ARBA00022516"/>
    </source>
</evidence>
<feature type="domain" description="Glycerol-3-phosphate dehydrogenase NAD-dependent N-terminal" evidence="18">
    <location>
        <begin position="6"/>
        <end position="159"/>
    </location>
</feature>
<feature type="active site" description="Proton acceptor" evidence="13 14">
    <location>
        <position position="191"/>
    </location>
</feature>
<feature type="binding site" evidence="13">
    <location>
        <position position="15"/>
    </location>
    <ligand>
        <name>NADPH</name>
        <dbReference type="ChEBI" id="CHEBI:57783"/>
    </ligand>
</feature>
<feature type="binding site" evidence="13">
    <location>
        <position position="281"/>
    </location>
    <ligand>
        <name>NADPH</name>
        <dbReference type="ChEBI" id="CHEBI:57783"/>
    </ligand>
</feature>
<evidence type="ECO:0000256" key="8">
    <source>
        <dbReference type="ARBA" id="ARBA00023264"/>
    </source>
</evidence>
<dbReference type="SUPFAM" id="SSF48179">
    <property type="entry name" value="6-phosphogluconate dehydrogenase C-terminal domain-like"/>
    <property type="match status" value="1"/>
</dbReference>
<dbReference type="InterPro" id="IPR006109">
    <property type="entry name" value="G3P_DH_NAD-dep_C"/>
</dbReference>
<dbReference type="Gene3D" id="1.10.1040.10">
    <property type="entry name" value="N-(1-d-carboxylethyl)-l-norvaline Dehydrogenase, domain 2"/>
    <property type="match status" value="1"/>
</dbReference>
<feature type="binding site" evidence="13">
    <location>
        <position position="136"/>
    </location>
    <ligand>
        <name>sn-glycerol 3-phosphate</name>
        <dbReference type="ChEBI" id="CHEBI:57597"/>
    </ligand>
</feature>
<evidence type="ECO:0000256" key="15">
    <source>
        <dbReference type="PIRSR" id="PIRSR000114-2"/>
    </source>
</evidence>
<dbReference type="PANTHER" id="PTHR11728">
    <property type="entry name" value="GLYCEROL-3-PHOSPHATE DEHYDROGENASE"/>
    <property type="match status" value="1"/>
</dbReference>
<dbReference type="UniPathway" id="UPA00940"/>
<evidence type="ECO:0000256" key="11">
    <source>
        <dbReference type="ARBA" id="ARBA00069372"/>
    </source>
</evidence>
<dbReference type="PRINTS" id="PR00077">
    <property type="entry name" value="GPDHDRGNASE"/>
</dbReference>
<evidence type="ECO:0000256" key="4">
    <source>
        <dbReference type="ARBA" id="ARBA00023002"/>
    </source>
</evidence>
<dbReference type="InterPro" id="IPR006168">
    <property type="entry name" value="G3P_DH_NAD-dep"/>
</dbReference>
<dbReference type="GO" id="GO:0006650">
    <property type="term" value="P:glycerophospholipid metabolic process"/>
    <property type="evidence" value="ECO:0007669"/>
    <property type="project" value="UniProtKB-UniRule"/>
</dbReference>
<evidence type="ECO:0000313" key="21">
    <source>
        <dbReference type="Proteomes" id="UP000287243"/>
    </source>
</evidence>
<dbReference type="KEGG" id="vai:BU251_04830"/>
<feature type="binding site" evidence="16">
    <location>
        <begin position="11"/>
        <end position="16"/>
    </location>
    <ligand>
        <name>NAD(+)</name>
        <dbReference type="ChEBI" id="CHEBI:57540"/>
    </ligand>
</feature>
<comment type="pathway">
    <text evidence="13">Membrane lipid metabolism; glycerophospholipid metabolism.</text>
</comment>
<keyword evidence="2 13" id="KW-0444">Lipid biosynthesis</keyword>
<dbReference type="Pfam" id="PF01210">
    <property type="entry name" value="NAD_Gly3P_dh_N"/>
    <property type="match status" value="1"/>
</dbReference>
<comment type="subcellular location">
    <subcellularLocation>
        <location evidence="13">Cytoplasm</location>
    </subcellularLocation>
</comment>
<feature type="binding site" evidence="13">
    <location>
        <position position="244"/>
    </location>
    <ligand>
        <name>sn-glycerol 3-phosphate</name>
        <dbReference type="ChEBI" id="CHEBI:57597"/>
    </ligand>
</feature>
<feature type="binding site" evidence="13">
    <location>
        <position position="52"/>
    </location>
    <ligand>
        <name>NADPH</name>
        <dbReference type="ChEBI" id="CHEBI:57783"/>
    </ligand>
</feature>
<feature type="binding site" evidence="13">
    <location>
        <position position="191"/>
    </location>
    <ligand>
        <name>sn-glycerol 3-phosphate</name>
        <dbReference type="ChEBI" id="CHEBI:57597"/>
    </ligand>
</feature>
<dbReference type="PROSITE" id="PS00957">
    <property type="entry name" value="NAD_G3PDH"/>
    <property type="match status" value="1"/>
</dbReference>
<feature type="binding site" evidence="13">
    <location>
        <position position="108"/>
    </location>
    <ligand>
        <name>NADPH</name>
        <dbReference type="ChEBI" id="CHEBI:57783"/>
    </ligand>
</feature>
<keyword evidence="6 13" id="KW-0443">Lipid metabolism</keyword>
<feature type="binding site" evidence="16">
    <location>
        <position position="255"/>
    </location>
    <ligand>
        <name>NAD(+)</name>
        <dbReference type="ChEBI" id="CHEBI:57540"/>
    </ligand>
</feature>
<keyword evidence="13" id="KW-0547">Nucleotide-binding</keyword>
<comment type="caution">
    <text evidence="13">Lacks conserved residue(s) required for the propagation of feature annotation.</text>
</comment>
<dbReference type="InterPro" id="IPR013328">
    <property type="entry name" value="6PGD_dom2"/>
</dbReference>
<feature type="binding site" evidence="16">
    <location>
        <position position="140"/>
    </location>
    <ligand>
        <name>NAD(+)</name>
        <dbReference type="ChEBI" id="CHEBI:57540"/>
    </ligand>
</feature>
<feature type="binding site" evidence="15">
    <location>
        <begin position="255"/>
        <end position="256"/>
    </location>
    <ligand>
        <name>substrate</name>
    </ligand>
</feature>
<dbReference type="PIRSF" id="PIRSF000114">
    <property type="entry name" value="Glycerol-3-P_dh"/>
    <property type="match status" value="1"/>
</dbReference>
<evidence type="ECO:0000256" key="14">
    <source>
        <dbReference type="PIRSR" id="PIRSR000114-1"/>
    </source>
</evidence>
<feature type="binding site" evidence="15">
    <location>
        <position position="108"/>
    </location>
    <ligand>
        <name>substrate</name>
    </ligand>
</feature>
<evidence type="ECO:0000256" key="16">
    <source>
        <dbReference type="PIRSR" id="PIRSR000114-3"/>
    </source>
</evidence>
<dbReference type="Pfam" id="PF07479">
    <property type="entry name" value="NAD_Gly3P_dh_C"/>
    <property type="match status" value="1"/>
</dbReference>
<feature type="binding site" evidence="13">
    <location>
        <position position="255"/>
    </location>
    <ligand>
        <name>sn-glycerol 3-phosphate</name>
        <dbReference type="ChEBI" id="CHEBI:57597"/>
    </ligand>
</feature>
<evidence type="ECO:0000256" key="6">
    <source>
        <dbReference type="ARBA" id="ARBA00023098"/>
    </source>
</evidence>
<feature type="domain" description="Glycerol-3-phosphate dehydrogenase NAD-dependent C-terminal" evidence="19">
    <location>
        <begin position="180"/>
        <end position="320"/>
    </location>
</feature>
<dbReference type="NCBIfam" id="NF000942">
    <property type="entry name" value="PRK00094.1-4"/>
    <property type="match status" value="1"/>
</dbReference>
<keyword evidence="13" id="KW-0963">Cytoplasm</keyword>
<reference evidence="20 21" key="1">
    <citation type="submission" date="2017-01" db="EMBL/GenBank/DDBJ databases">
        <title>First insights into the biology of 'candidatus Vampirococcus archaeovorus'.</title>
        <authorList>
            <person name="Kizina J."/>
            <person name="Jordan S."/>
            <person name="Stueber K."/>
            <person name="Reinhardt R."/>
            <person name="Harder J."/>
        </authorList>
    </citation>
    <scope>NUCLEOTIDE SEQUENCE [LARGE SCALE GENOMIC DNA]</scope>
    <source>
        <strain evidence="20 21">LiM</strain>
    </source>
</reference>
<evidence type="ECO:0000256" key="5">
    <source>
        <dbReference type="ARBA" id="ARBA00023027"/>
    </source>
</evidence>
<keyword evidence="5 13" id="KW-0520">NAD</keyword>
<dbReference type="GO" id="GO:0008654">
    <property type="term" value="P:phospholipid biosynthetic process"/>
    <property type="evidence" value="ECO:0007669"/>
    <property type="project" value="UniProtKB-KW"/>
</dbReference>
<dbReference type="HAMAP" id="MF_00394">
    <property type="entry name" value="NAD_Glyc3P_dehydrog"/>
    <property type="match status" value="1"/>
</dbReference>
<dbReference type="GO" id="GO:0005975">
    <property type="term" value="P:carbohydrate metabolic process"/>
    <property type="evidence" value="ECO:0007669"/>
    <property type="project" value="InterPro"/>
</dbReference>
<comment type="function">
    <text evidence="13">Catalyzes the reduction of the glycolytic intermediate dihydroxyacetone phosphate (DHAP) to sn-glycerol 3-phosphate (G3P), the key precursor for phospholipid synthesis.</text>
</comment>
<evidence type="ECO:0000256" key="12">
    <source>
        <dbReference type="ARBA" id="ARBA00080511"/>
    </source>
</evidence>
<evidence type="ECO:0000256" key="3">
    <source>
        <dbReference type="ARBA" id="ARBA00022857"/>
    </source>
</evidence>
<dbReference type="RefSeq" id="WP_128699747.1">
    <property type="nucleotide sequence ID" value="NZ_CP019384.1"/>
</dbReference>
<dbReference type="EMBL" id="CP019384">
    <property type="protein sequence ID" value="QAT17104.1"/>
    <property type="molecule type" value="Genomic_DNA"/>
</dbReference>
<dbReference type="GO" id="GO:0046168">
    <property type="term" value="P:glycerol-3-phosphate catabolic process"/>
    <property type="evidence" value="ECO:0007669"/>
    <property type="project" value="InterPro"/>
</dbReference>
<feature type="binding site" evidence="13">
    <location>
        <position position="108"/>
    </location>
    <ligand>
        <name>sn-glycerol 3-phosphate</name>
        <dbReference type="ChEBI" id="CHEBI:57597"/>
    </ligand>
</feature>
<keyword evidence="7 13" id="KW-0594">Phospholipid biosynthesis</keyword>
<comment type="similarity">
    <text evidence="1 13 17">Belongs to the NAD-dependent glycerol-3-phosphate dehydrogenase family.</text>
</comment>
<dbReference type="InterPro" id="IPR008927">
    <property type="entry name" value="6-PGluconate_DH-like_C_sf"/>
</dbReference>
<dbReference type="SUPFAM" id="SSF51735">
    <property type="entry name" value="NAD(P)-binding Rossmann-fold domains"/>
    <property type="match status" value="1"/>
</dbReference>
<feature type="binding site" evidence="13">
    <location>
        <position position="138"/>
    </location>
    <ligand>
        <name>sn-glycerol 3-phosphate</name>
        <dbReference type="ChEBI" id="CHEBI:57597"/>
    </ligand>
</feature>
<dbReference type="Gene3D" id="3.40.50.720">
    <property type="entry name" value="NAD(P)-binding Rossmann-like Domain"/>
    <property type="match status" value="1"/>
</dbReference>
<dbReference type="InterPro" id="IPR036291">
    <property type="entry name" value="NAD(P)-bd_dom_sf"/>
</dbReference>
<evidence type="ECO:0000256" key="13">
    <source>
        <dbReference type="HAMAP-Rule" id="MF_00394"/>
    </source>
</evidence>
<sequence>MKKNGKIVVLGDGGWGTTLSVLLCRKGFPVTLWSPFKDYALYLARYRTNPRYLQGIPIPRSLNITADISCLEGAGLVVAAVPSKYLRNVLMRGRDFVAPLTPVVSVIKGIEDHTLMRMTEVIREVWASKRIVVLSGPTIAQEVARGIPSTAVVSSSDAEGMRKAQDLFMSPAFRIYTNPDTVGVELGGSLKNVIAIACGISDGLGFGTNAKAAIVARGLAEISRLGAAMGAKRDTFAGIAGLGDLVTTCFNPLSRNHSVGERIGKGESVKHILASMKMVAEGVLTTKSACGLARKFGVSMPISQEIYNVLFKHTHPRTAVRNLMERKKKSEGA</sequence>
<dbReference type="GO" id="GO:0005829">
    <property type="term" value="C:cytosol"/>
    <property type="evidence" value="ECO:0007669"/>
    <property type="project" value="TreeGrafter"/>
</dbReference>
<proteinExistence type="inferred from homology"/>
<keyword evidence="8 13" id="KW-1208">Phospholipid metabolism</keyword>
<dbReference type="NCBIfam" id="NF000940">
    <property type="entry name" value="PRK00094.1-2"/>
    <property type="match status" value="1"/>
</dbReference>
<feature type="binding site" evidence="13">
    <location>
        <position position="140"/>
    </location>
    <ligand>
        <name>NADPH</name>
        <dbReference type="ChEBI" id="CHEBI:57783"/>
    </ligand>
</feature>
<evidence type="ECO:0000259" key="19">
    <source>
        <dbReference type="Pfam" id="PF07479"/>
    </source>
</evidence>
<dbReference type="GO" id="GO:0051287">
    <property type="term" value="F:NAD binding"/>
    <property type="evidence" value="ECO:0007669"/>
    <property type="project" value="InterPro"/>
</dbReference>
<dbReference type="EC" id="1.1.1.94" evidence="10 13"/>
<dbReference type="FunFam" id="3.40.50.720:FF:000019">
    <property type="entry name" value="Glycerol-3-phosphate dehydrogenase [NAD(P)+]"/>
    <property type="match status" value="1"/>
</dbReference>
<evidence type="ECO:0000256" key="10">
    <source>
        <dbReference type="ARBA" id="ARBA00066687"/>
    </source>
</evidence>
<organism evidence="20 21">
    <name type="scientific">Velamenicoccus archaeovorus</name>
    <dbReference type="NCBI Taxonomy" id="1930593"/>
    <lineage>
        <taxon>Bacteria</taxon>
        <taxon>Pseudomonadati</taxon>
        <taxon>Candidatus Omnitrophota</taxon>
        <taxon>Candidatus Velamenicoccus</taxon>
    </lineage>
</organism>
<comment type="catalytic activity">
    <reaction evidence="9">
        <text>sn-glycerol 3-phosphate + NADP(+) = dihydroxyacetone phosphate + NADPH + H(+)</text>
        <dbReference type="Rhea" id="RHEA:11096"/>
        <dbReference type="ChEBI" id="CHEBI:15378"/>
        <dbReference type="ChEBI" id="CHEBI:57597"/>
        <dbReference type="ChEBI" id="CHEBI:57642"/>
        <dbReference type="ChEBI" id="CHEBI:57783"/>
        <dbReference type="ChEBI" id="CHEBI:58349"/>
        <dbReference type="EC" id="1.1.1.94"/>
    </reaction>
    <physiologicalReaction direction="right-to-left" evidence="9">
        <dbReference type="Rhea" id="RHEA:11098"/>
    </physiologicalReaction>
</comment>
<dbReference type="GO" id="GO:0141152">
    <property type="term" value="F:glycerol-3-phosphate dehydrogenase (NAD+) activity"/>
    <property type="evidence" value="ECO:0007669"/>
    <property type="project" value="RHEA"/>
</dbReference>
<dbReference type="PANTHER" id="PTHR11728:SF1">
    <property type="entry name" value="GLYCEROL-3-PHOSPHATE DEHYDROGENASE [NAD(+)] 2, CHLOROPLASTIC"/>
    <property type="match status" value="1"/>
</dbReference>
<evidence type="ECO:0000256" key="17">
    <source>
        <dbReference type="RuleBase" id="RU000437"/>
    </source>
</evidence>
<accession>A0A410P554</accession>
<dbReference type="OrthoDB" id="9812273at2"/>
<evidence type="ECO:0000256" key="7">
    <source>
        <dbReference type="ARBA" id="ARBA00023209"/>
    </source>
</evidence>
<evidence type="ECO:0000259" key="18">
    <source>
        <dbReference type="Pfam" id="PF01210"/>
    </source>
</evidence>
<name>A0A410P554_VELA1</name>
<dbReference type="GO" id="GO:0141153">
    <property type="term" value="F:glycerol-3-phosphate dehydrogenase (NADP+) activity"/>
    <property type="evidence" value="ECO:0007669"/>
    <property type="project" value="RHEA"/>
</dbReference>
<protein>
    <recommendedName>
        <fullName evidence="11 13">Glycerol-3-phosphate dehydrogenase [NAD(P)+]</fullName>
        <ecNumber evidence="10 13">1.1.1.94</ecNumber>
    </recommendedName>
    <alternativeName>
        <fullName evidence="13">NAD(P)(+)-dependent glycerol-3-phosphate dehydrogenase</fullName>
    </alternativeName>
    <alternativeName>
        <fullName evidence="12 13">NAD(P)H-dependent dihydroxyacetone-phosphate reductase</fullName>
    </alternativeName>
</protein>
<feature type="binding site" evidence="13">
    <location>
        <position position="279"/>
    </location>
    <ligand>
        <name>NADPH</name>
        <dbReference type="ChEBI" id="CHEBI:57783"/>
    </ligand>
</feature>
<evidence type="ECO:0000256" key="9">
    <source>
        <dbReference type="ARBA" id="ARBA00052716"/>
    </source>
</evidence>
<feature type="binding site" evidence="13">
    <location>
        <position position="256"/>
    </location>
    <ligand>
        <name>sn-glycerol 3-phosphate</name>
        <dbReference type="ChEBI" id="CHEBI:57597"/>
    </ligand>
</feature>
<gene>
    <name evidence="13 20" type="primary">gpsA</name>
    <name evidence="20" type="ORF">BU251_04830</name>
</gene>
<feature type="binding site" evidence="13">
    <location>
        <position position="254"/>
    </location>
    <ligand>
        <name>sn-glycerol 3-phosphate</name>
        <dbReference type="ChEBI" id="CHEBI:57597"/>
    </ligand>
</feature>
<dbReference type="InterPro" id="IPR011128">
    <property type="entry name" value="G3P_DH_NAD-dep_N"/>
</dbReference>
<keyword evidence="3 13" id="KW-0521">NADP</keyword>
<dbReference type="FunFam" id="1.10.1040.10:FF:000001">
    <property type="entry name" value="Glycerol-3-phosphate dehydrogenase [NAD(P)+]"/>
    <property type="match status" value="1"/>
</dbReference>
<keyword evidence="21" id="KW-1185">Reference proteome</keyword>
<dbReference type="GO" id="GO:0046167">
    <property type="term" value="P:glycerol-3-phosphate biosynthetic process"/>
    <property type="evidence" value="ECO:0007669"/>
    <property type="project" value="UniProtKB-UniRule"/>
</dbReference>
<dbReference type="AlphaFoldDB" id="A0A410P554"/>
<comment type="catalytic activity">
    <reaction evidence="13">
        <text>sn-glycerol 3-phosphate + NAD(+) = dihydroxyacetone phosphate + NADH + H(+)</text>
        <dbReference type="Rhea" id="RHEA:11092"/>
        <dbReference type="ChEBI" id="CHEBI:15378"/>
        <dbReference type="ChEBI" id="CHEBI:57540"/>
        <dbReference type="ChEBI" id="CHEBI:57597"/>
        <dbReference type="ChEBI" id="CHEBI:57642"/>
        <dbReference type="ChEBI" id="CHEBI:57945"/>
        <dbReference type="EC" id="1.1.1.94"/>
    </reaction>
</comment>
<dbReference type="Proteomes" id="UP000287243">
    <property type="component" value="Chromosome"/>
</dbReference>
<evidence type="ECO:0000256" key="1">
    <source>
        <dbReference type="ARBA" id="ARBA00011009"/>
    </source>
</evidence>
<feature type="binding site" evidence="13">
    <location>
        <position position="255"/>
    </location>
    <ligand>
        <name>NADPH</name>
        <dbReference type="ChEBI" id="CHEBI:57783"/>
    </ligand>
</feature>